<dbReference type="Proteomes" id="UP000824890">
    <property type="component" value="Unassembled WGS sequence"/>
</dbReference>
<sequence length="573" mass="63687">NPFESGTVQANYGFVVASQPLSPQLALRYQTHRMFSSSITTNPYLGNPDDENLHRYPLFCPVKEDEVIVRDKALPMDVSKRVFCGRNVPWLGSFQGPRLLQSLWFQINPKTIPLHPMVNLIPAHQLGVTNAAMTLAVNCLGPVINFFRPGGKHKDSGSVFFTLLSSILIQSKFYTTSVGGQFLLSYDAFFEEDMTAPRCMSSAMGDIGLMFQDCTPCESPSGNVFLSNGRSEPPTGKEMTFLCRGTKRFMVFKEERRNKVMSYTEDIGDLCIFLGNSEPFCVKASSFPGLNLTPSILQEMALENHVPSVPSLRRPSLQHHSPFTGSLQCLSRLLTKEETSSLRTLLRAGQAILRPLLLSLSSKPSLRKLALHASHRDANPSDVLLLLRQTLLVVSCHLLWWKRSPGVMTQLHTFDPAKDEHIIVGDKPFPQELVGSFSGGKFPWMGSFFYGANWRGNVLFSSREEDYLVAVKFTGRPVSIYKPSDTKAVHLTLPHNVSIILNHPFDCKIPERGQRVLGWSGQGVPEVANTLVVLGTGSMNPTTLSSMCAVHTFLKLLVIRAHDLVESFIKTTI</sequence>
<protein>
    <submittedName>
        <fullName evidence="1">Uncharacterized protein</fullName>
    </submittedName>
</protein>
<keyword evidence="2" id="KW-1185">Reference proteome</keyword>
<comment type="caution">
    <text evidence="1">The sequence shown here is derived from an EMBL/GenBank/DDBJ whole genome shotgun (WGS) entry which is preliminary data.</text>
</comment>
<dbReference type="EMBL" id="JAGKQM010000013">
    <property type="protein sequence ID" value="KAH0890047.1"/>
    <property type="molecule type" value="Genomic_DNA"/>
</dbReference>
<organism evidence="1 2">
    <name type="scientific">Brassica napus</name>
    <name type="common">Rape</name>
    <dbReference type="NCBI Taxonomy" id="3708"/>
    <lineage>
        <taxon>Eukaryota</taxon>
        <taxon>Viridiplantae</taxon>
        <taxon>Streptophyta</taxon>
        <taxon>Embryophyta</taxon>
        <taxon>Tracheophyta</taxon>
        <taxon>Spermatophyta</taxon>
        <taxon>Magnoliopsida</taxon>
        <taxon>eudicotyledons</taxon>
        <taxon>Gunneridae</taxon>
        <taxon>Pentapetalae</taxon>
        <taxon>rosids</taxon>
        <taxon>malvids</taxon>
        <taxon>Brassicales</taxon>
        <taxon>Brassicaceae</taxon>
        <taxon>Brassiceae</taxon>
        <taxon>Brassica</taxon>
    </lineage>
</organism>
<proteinExistence type="predicted"/>
<gene>
    <name evidence="1" type="ORF">HID58_052476</name>
</gene>
<feature type="non-terminal residue" evidence="1">
    <location>
        <position position="1"/>
    </location>
</feature>
<name>A0ABQ8ACM6_BRANA</name>
<evidence type="ECO:0000313" key="1">
    <source>
        <dbReference type="EMBL" id="KAH0890047.1"/>
    </source>
</evidence>
<reference evidence="1 2" key="1">
    <citation type="submission" date="2021-05" db="EMBL/GenBank/DDBJ databases">
        <title>Genome Assembly of Synthetic Allotetraploid Brassica napus Reveals Homoeologous Exchanges between Subgenomes.</title>
        <authorList>
            <person name="Davis J.T."/>
        </authorList>
    </citation>
    <scope>NUCLEOTIDE SEQUENCE [LARGE SCALE GENOMIC DNA]</scope>
    <source>
        <strain evidence="2">cv. Da-Ae</strain>
        <tissue evidence="1">Seedling</tissue>
    </source>
</reference>
<evidence type="ECO:0000313" key="2">
    <source>
        <dbReference type="Proteomes" id="UP000824890"/>
    </source>
</evidence>
<feature type="non-terminal residue" evidence="1">
    <location>
        <position position="573"/>
    </location>
</feature>
<accession>A0ABQ8ACM6</accession>